<keyword evidence="5" id="KW-1185">Reference proteome</keyword>
<dbReference type="SMART" id="SM00116">
    <property type="entry name" value="CBS"/>
    <property type="match status" value="2"/>
</dbReference>
<evidence type="ECO:0000259" key="3">
    <source>
        <dbReference type="PROSITE" id="PS51371"/>
    </source>
</evidence>
<feature type="domain" description="CBS" evidence="3">
    <location>
        <begin position="79"/>
        <end position="135"/>
    </location>
</feature>
<dbReference type="GeneID" id="9498781"/>
<evidence type="ECO:0000313" key="4">
    <source>
        <dbReference type="EMBL" id="ADL18956.1"/>
    </source>
</evidence>
<dbReference type="InterPro" id="IPR051257">
    <property type="entry name" value="Diverse_CBS-Domain"/>
</dbReference>
<sequence length="141" mass="15295">MSSLSVWTSKVGDVARKNVVSATADATLAEAARLMYTKGTGSVVVVSPEGKVIGIFTERDLSRVVADRVSYDSKLGDLMTKDPVTIRDDEPITKAVELLSTRKIRHLPVVDREGKLVGIITARDIVDITERYLASTGFVSE</sequence>
<dbReference type="SUPFAM" id="SSF54631">
    <property type="entry name" value="CBS-domain pair"/>
    <property type="match status" value="1"/>
</dbReference>
<dbReference type="Proteomes" id="UP000000346">
    <property type="component" value="Chromosome"/>
</dbReference>
<dbReference type="HOGENOM" id="CLU_040681_12_1_2"/>
<dbReference type="AlphaFoldDB" id="D9Q0W8"/>
<dbReference type="CDD" id="cd09836">
    <property type="entry name" value="CBS_pair_arch"/>
    <property type="match status" value="1"/>
</dbReference>
<proteinExistence type="predicted"/>
<dbReference type="FunCoup" id="D9Q0W8">
    <property type="interactions" value="31"/>
</dbReference>
<dbReference type="RefSeq" id="WP_013266468.1">
    <property type="nucleotide sequence ID" value="NC_014374.1"/>
</dbReference>
<dbReference type="PANTHER" id="PTHR43080">
    <property type="entry name" value="CBS DOMAIN-CONTAINING PROTEIN CBSX3, MITOCHONDRIAL"/>
    <property type="match status" value="1"/>
</dbReference>
<dbReference type="Pfam" id="PF00571">
    <property type="entry name" value="CBS"/>
    <property type="match status" value="2"/>
</dbReference>
<dbReference type="PANTHER" id="PTHR43080:SF2">
    <property type="entry name" value="CBS DOMAIN-CONTAINING PROTEIN"/>
    <property type="match status" value="1"/>
</dbReference>
<protein>
    <submittedName>
        <fullName evidence="4">Putative signal-transduction protein with CBS domains</fullName>
    </submittedName>
</protein>
<dbReference type="EMBL" id="CP001742">
    <property type="protein sequence ID" value="ADL18956.1"/>
    <property type="molecule type" value="Genomic_DNA"/>
</dbReference>
<organism evidence="4 5">
    <name type="scientific">Acidilobus saccharovorans (strain DSM 16705 / JCM 18335 / VKM B-2471 / 345-15)</name>
    <dbReference type="NCBI Taxonomy" id="666510"/>
    <lineage>
        <taxon>Archaea</taxon>
        <taxon>Thermoproteota</taxon>
        <taxon>Thermoprotei</taxon>
        <taxon>Acidilobales</taxon>
        <taxon>Acidilobaceae</taxon>
        <taxon>Acidilobus</taxon>
    </lineage>
</organism>
<reference evidence="4 5" key="1">
    <citation type="journal article" date="2010" name="Appl. Environ. Microbiol.">
        <title>The genome sequence of the crenarchaeon Acidilobus saccharovorans supports a new order, Acidilobales, and suggests an important ecological role in terrestrial acidic hot springs.</title>
        <authorList>
            <person name="Mardanov A.V."/>
            <person name="Svetlitchnyi V.A."/>
            <person name="Beletsky A.V."/>
            <person name="Prokofeva M.I."/>
            <person name="Bonch-Osmolovskaya E.A."/>
            <person name="Ravin N.V."/>
            <person name="Skryabin K.G."/>
        </authorList>
    </citation>
    <scope>NUCLEOTIDE SEQUENCE [LARGE SCALE GENOMIC DNA]</scope>
    <source>
        <strain evidence="5">DSM 16705 / JCM 18335 / VKM B-2471 / 345-15</strain>
    </source>
</reference>
<evidence type="ECO:0000256" key="2">
    <source>
        <dbReference type="PROSITE-ProRule" id="PRU00703"/>
    </source>
</evidence>
<accession>D9Q0W8</accession>
<dbReference type="KEGG" id="asc:ASAC_0549"/>
<dbReference type="InParanoid" id="D9Q0W8"/>
<dbReference type="PROSITE" id="PS51371">
    <property type="entry name" value="CBS"/>
    <property type="match status" value="2"/>
</dbReference>
<dbReference type="InterPro" id="IPR046342">
    <property type="entry name" value="CBS_dom_sf"/>
</dbReference>
<dbReference type="STRING" id="666510.ASAC_0549"/>
<keyword evidence="1 2" id="KW-0129">CBS domain</keyword>
<evidence type="ECO:0000313" key="5">
    <source>
        <dbReference type="Proteomes" id="UP000000346"/>
    </source>
</evidence>
<dbReference type="InterPro" id="IPR000644">
    <property type="entry name" value="CBS_dom"/>
</dbReference>
<dbReference type="Gene3D" id="3.10.580.10">
    <property type="entry name" value="CBS-domain"/>
    <property type="match status" value="1"/>
</dbReference>
<feature type="domain" description="CBS" evidence="3">
    <location>
        <begin position="15"/>
        <end position="73"/>
    </location>
</feature>
<evidence type="ECO:0000256" key="1">
    <source>
        <dbReference type="ARBA" id="ARBA00023122"/>
    </source>
</evidence>
<gene>
    <name evidence="4" type="ordered locus">ASAC_0549</name>
</gene>
<name>D9Q0W8_ACIS3</name>
<dbReference type="eggNOG" id="arCOG00606">
    <property type="taxonomic scope" value="Archaea"/>
</dbReference>